<evidence type="ECO:0000313" key="1">
    <source>
        <dbReference type="EMBL" id="KAJ1082821.1"/>
    </source>
</evidence>
<dbReference type="AlphaFoldDB" id="A0AAV7KTM1"/>
<sequence length="125" mass="13601">MAGGCPPRKAEDCLEPIQYKVPGSVWDKKLLAAARGHPLENRTLCSVVNVKLPTGGTWNLIGLHGAAELRLHLFGVHMACCGPVRPGYAPQDRRECHLTGGEKAVKDRAARAVGWWRAVDPDKRA</sequence>
<reference evidence="1" key="1">
    <citation type="journal article" date="2022" name="bioRxiv">
        <title>Sequencing and chromosome-scale assembly of the giantPleurodeles waltlgenome.</title>
        <authorList>
            <person name="Brown T."/>
            <person name="Elewa A."/>
            <person name="Iarovenko S."/>
            <person name="Subramanian E."/>
            <person name="Araus A.J."/>
            <person name="Petzold A."/>
            <person name="Susuki M."/>
            <person name="Suzuki K.-i.T."/>
            <person name="Hayashi T."/>
            <person name="Toyoda A."/>
            <person name="Oliveira C."/>
            <person name="Osipova E."/>
            <person name="Leigh N.D."/>
            <person name="Simon A."/>
            <person name="Yun M.H."/>
        </authorList>
    </citation>
    <scope>NUCLEOTIDE SEQUENCE</scope>
    <source>
        <strain evidence="1">20211129_DDA</strain>
        <tissue evidence="1">Liver</tissue>
    </source>
</reference>
<comment type="caution">
    <text evidence="1">The sequence shown here is derived from an EMBL/GenBank/DDBJ whole genome shotgun (WGS) entry which is preliminary data.</text>
</comment>
<accession>A0AAV7KTM1</accession>
<dbReference type="EMBL" id="JANPWB010000016">
    <property type="protein sequence ID" value="KAJ1082821.1"/>
    <property type="molecule type" value="Genomic_DNA"/>
</dbReference>
<keyword evidence="2" id="KW-1185">Reference proteome</keyword>
<proteinExistence type="predicted"/>
<dbReference type="Proteomes" id="UP001066276">
    <property type="component" value="Chromosome 12"/>
</dbReference>
<gene>
    <name evidence="1" type="ORF">NDU88_002986</name>
</gene>
<organism evidence="1 2">
    <name type="scientific">Pleurodeles waltl</name>
    <name type="common">Iberian ribbed newt</name>
    <dbReference type="NCBI Taxonomy" id="8319"/>
    <lineage>
        <taxon>Eukaryota</taxon>
        <taxon>Metazoa</taxon>
        <taxon>Chordata</taxon>
        <taxon>Craniata</taxon>
        <taxon>Vertebrata</taxon>
        <taxon>Euteleostomi</taxon>
        <taxon>Amphibia</taxon>
        <taxon>Batrachia</taxon>
        <taxon>Caudata</taxon>
        <taxon>Salamandroidea</taxon>
        <taxon>Salamandridae</taxon>
        <taxon>Pleurodelinae</taxon>
        <taxon>Pleurodeles</taxon>
    </lineage>
</organism>
<protein>
    <submittedName>
        <fullName evidence="1">Uncharacterized protein</fullName>
    </submittedName>
</protein>
<name>A0AAV7KTM1_PLEWA</name>
<evidence type="ECO:0000313" key="2">
    <source>
        <dbReference type="Proteomes" id="UP001066276"/>
    </source>
</evidence>